<dbReference type="Proteomes" id="UP001225646">
    <property type="component" value="Unassembled WGS sequence"/>
</dbReference>
<reference evidence="1 2" key="1">
    <citation type="submission" date="2023-07" db="EMBL/GenBank/DDBJ databases">
        <title>Genomic Encyclopedia of Type Strains, Phase IV (KMG-IV): sequencing the most valuable type-strain genomes for metagenomic binning, comparative biology and taxonomic classification.</title>
        <authorList>
            <person name="Goeker M."/>
        </authorList>
    </citation>
    <scope>NUCLEOTIDE SEQUENCE [LARGE SCALE GENOMIC DNA]</scope>
    <source>
        <strain evidence="1 2">DSM 19092</strain>
    </source>
</reference>
<evidence type="ECO:0000313" key="2">
    <source>
        <dbReference type="Proteomes" id="UP001225646"/>
    </source>
</evidence>
<dbReference type="EMBL" id="JAUSTR010000031">
    <property type="protein sequence ID" value="MDQ0163936.1"/>
    <property type="molecule type" value="Genomic_DNA"/>
</dbReference>
<accession>A0ABT9VSG8</accession>
<dbReference type="Pfam" id="PF10704">
    <property type="entry name" value="DUF2508"/>
    <property type="match status" value="1"/>
</dbReference>
<evidence type="ECO:0000313" key="1">
    <source>
        <dbReference type="EMBL" id="MDQ0163936.1"/>
    </source>
</evidence>
<comment type="caution">
    <text evidence="1">The sequence shown here is derived from an EMBL/GenBank/DDBJ whole genome shotgun (WGS) entry which is preliminary data.</text>
</comment>
<keyword evidence="2" id="KW-1185">Reference proteome</keyword>
<dbReference type="InterPro" id="IPR019644">
    <property type="entry name" value="DUF2508"/>
</dbReference>
<proteinExistence type="predicted"/>
<organism evidence="1 2">
    <name type="scientific">Aeribacillus alveayuensis</name>
    <dbReference type="NCBI Taxonomy" id="279215"/>
    <lineage>
        <taxon>Bacteria</taxon>
        <taxon>Bacillati</taxon>
        <taxon>Bacillota</taxon>
        <taxon>Bacilli</taxon>
        <taxon>Bacillales</taxon>
        <taxon>Bacillaceae</taxon>
        <taxon>Aeribacillus</taxon>
    </lineage>
</organism>
<gene>
    <name evidence="1" type="ORF">J2S06_003064</name>
</gene>
<sequence>MFFRKKGWLRKEYNEKLLLDLLELKEQWNRQKKIIEKSVEPSPEVLYELKLAESKYFFLLKEAKNRRVTLK</sequence>
<name>A0ABT9VSG8_9BACI</name>
<dbReference type="RefSeq" id="WP_044895419.1">
    <property type="nucleotide sequence ID" value="NZ_JAUSTR010000031.1"/>
</dbReference>
<evidence type="ECO:0008006" key="3">
    <source>
        <dbReference type="Google" id="ProtNLM"/>
    </source>
</evidence>
<protein>
    <recommendedName>
        <fullName evidence="3">DUF2508 family protein</fullName>
    </recommendedName>
</protein>